<comment type="subunit">
    <text evidence="18">Interacts with MUC16.</text>
</comment>
<dbReference type="KEGG" id="csyr:103250810"/>
<keyword evidence="15" id="KW-0325">Glycoprotein</keyword>
<dbReference type="InterPro" id="IPR026664">
    <property type="entry name" value="Stereocilin-rel"/>
</dbReference>
<dbReference type="FunFam" id="1.20.970.40:FF:000001">
    <property type="entry name" value="Mesothelin"/>
    <property type="match status" value="1"/>
</dbReference>
<evidence type="ECO:0000256" key="2">
    <source>
        <dbReference type="ARBA" id="ARBA00004609"/>
    </source>
</evidence>
<evidence type="ECO:0000256" key="12">
    <source>
        <dbReference type="ARBA" id="ARBA00023034"/>
    </source>
</evidence>
<keyword evidence="7" id="KW-0597">Phosphoprotein</keyword>
<evidence type="ECO:0000256" key="15">
    <source>
        <dbReference type="ARBA" id="ARBA00023180"/>
    </source>
</evidence>
<dbReference type="InterPro" id="IPR010335">
    <property type="entry name" value="Mesothelin"/>
</dbReference>
<keyword evidence="16" id="KW-0449">Lipoprotein</keyword>
<dbReference type="GO" id="GO:0007160">
    <property type="term" value="P:cell-matrix adhesion"/>
    <property type="evidence" value="ECO:0007669"/>
    <property type="project" value="TreeGrafter"/>
</dbReference>
<dbReference type="GeneID" id="103250810"/>
<dbReference type="Gene3D" id="1.20.970.40">
    <property type="match status" value="1"/>
</dbReference>
<dbReference type="PANTHER" id="PTHR23412:SF6">
    <property type="entry name" value="MESOTHELIN"/>
    <property type="match status" value="1"/>
</dbReference>
<dbReference type="OrthoDB" id="9329195at2759"/>
<dbReference type="Proteomes" id="UP000189704">
    <property type="component" value="Unplaced"/>
</dbReference>
<evidence type="ECO:0000313" key="23">
    <source>
        <dbReference type="Proteomes" id="UP000189704"/>
    </source>
</evidence>
<evidence type="ECO:0000256" key="20">
    <source>
        <dbReference type="ARBA" id="ARBA00081905"/>
    </source>
</evidence>
<evidence type="ECO:0000256" key="13">
    <source>
        <dbReference type="ARBA" id="ARBA00023136"/>
    </source>
</evidence>
<gene>
    <name evidence="24" type="primary">MSLN</name>
</gene>
<dbReference type="AlphaFoldDB" id="A0A1U7SPX9"/>
<comment type="similarity">
    <text evidence="4">Belongs to the mesothelin family.</text>
</comment>
<evidence type="ECO:0000256" key="6">
    <source>
        <dbReference type="ARBA" id="ARBA00022525"/>
    </source>
</evidence>
<feature type="region of interest" description="Disordered" evidence="21">
    <location>
        <begin position="39"/>
        <end position="59"/>
    </location>
</feature>
<dbReference type="GO" id="GO:0098552">
    <property type="term" value="C:side of membrane"/>
    <property type="evidence" value="ECO:0007669"/>
    <property type="project" value="UniProtKB-KW"/>
</dbReference>
<dbReference type="GO" id="GO:0005886">
    <property type="term" value="C:plasma membrane"/>
    <property type="evidence" value="ECO:0007669"/>
    <property type="project" value="UniProtKB-SubCell"/>
</dbReference>
<keyword evidence="9" id="KW-0165">Cleavage on pair of basic residues</keyword>
<evidence type="ECO:0000256" key="7">
    <source>
        <dbReference type="ARBA" id="ARBA00022553"/>
    </source>
</evidence>
<sequence length="618" mass="67474">MALPTAQLPWGACGTPIHGSLLLLLLSLGWVQPSRAQAREPAPEAVPPDQVLANTSDTASPSGSTLLGFACAELSSLSVQHVQELAVAMGQKNVMLRADQLRCLAGLLSRHHTLADLDTLPQDLLLFLNLAVFSGPQACAWVFSCAAKVLPRGAPERQQLMSVALACRGVWGSRVSEADVWALGGLTCDLPGHFVSELAGAVLPQVACCVDQDQQEALRAALQGGGPPFGPPSTWSVSTLDALRGLLPVLDQDTICQVPEDVVTMWLQHTYWDPSWWQPGLIIIPPRLRRDTRKKACPPGRKPHVVDVELVFYPPWELEACVDGALLASQMESVNAMPFTYEQLAILKHRLDLVYPQGYTEPLVQRLGYFFLNMKPEDIDKWNVTSLDTVKPLLEVSKGRKMDAQVAALISRYLMGSRQLDKDTLDTLAAFRPIYLCSFRPENLGAVPPSIIWSVRPQDLDTCSLSQLNILYPKARLAFQNLSGSEYFLKIRTFLGGATTEDLRDLSQQNVNMDLATFKKLRTEAVVQLTVAEVRDLLGPHVAGLKAEEGKSPVRDWIFRQPQDDLDTLGLGLQGGVPSGYLVLDLTFREALSGVHRLLGPGPMLATLPALLLALASS</sequence>
<evidence type="ECO:0000256" key="11">
    <source>
        <dbReference type="ARBA" id="ARBA00022889"/>
    </source>
</evidence>
<name>A0A1U7SPX9_CARSF</name>
<comment type="function">
    <text evidence="17">Membrane-anchored forms may play a role in cellular adhesion.</text>
</comment>
<evidence type="ECO:0000256" key="5">
    <source>
        <dbReference type="ARBA" id="ARBA00022475"/>
    </source>
</evidence>
<dbReference type="PANTHER" id="PTHR23412">
    <property type="entry name" value="STEREOCILIN RELATED"/>
    <property type="match status" value="1"/>
</dbReference>
<comment type="subcellular location">
    <subcellularLocation>
        <location evidence="2">Cell membrane</location>
        <topology evidence="2">Lipid-anchor</topology>
        <topology evidence="2">GPI-anchor</topology>
    </subcellularLocation>
    <subcellularLocation>
        <location evidence="1">Golgi apparatus</location>
    </subcellularLocation>
    <subcellularLocation>
        <location evidence="3">Secreted</location>
    </subcellularLocation>
</comment>
<evidence type="ECO:0000256" key="14">
    <source>
        <dbReference type="ARBA" id="ARBA00023157"/>
    </source>
</evidence>
<accession>A0A1U7SPX9</accession>
<evidence type="ECO:0000256" key="22">
    <source>
        <dbReference type="SAM" id="SignalP"/>
    </source>
</evidence>
<dbReference type="GO" id="GO:0005576">
    <property type="term" value="C:extracellular region"/>
    <property type="evidence" value="ECO:0007669"/>
    <property type="project" value="UniProtKB-SubCell"/>
</dbReference>
<evidence type="ECO:0000256" key="17">
    <source>
        <dbReference type="ARBA" id="ARBA00058732"/>
    </source>
</evidence>
<reference evidence="24" key="1">
    <citation type="submission" date="2025-08" db="UniProtKB">
        <authorList>
            <consortium name="RefSeq"/>
        </authorList>
    </citation>
    <scope>IDENTIFICATION</scope>
</reference>
<evidence type="ECO:0000313" key="24">
    <source>
        <dbReference type="RefSeq" id="XP_008047585.1"/>
    </source>
</evidence>
<evidence type="ECO:0000256" key="3">
    <source>
        <dbReference type="ARBA" id="ARBA00004613"/>
    </source>
</evidence>
<evidence type="ECO:0000256" key="9">
    <source>
        <dbReference type="ARBA" id="ARBA00022685"/>
    </source>
</evidence>
<evidence type="ECO:0000256" key="8">
    <source>
        <dbReference type="ARBA" id="ARBA00022622"/>
    </source>
</evidence>
<evidence type="ECO:0000256" key="18">
    <source>
        <dbReference type="ARBA" id="ARBA00065993"/>
    </source>
</evidence>
<keyword evidence="11" id="KW-0130">Cell adhesion</keyword>
<dbReference type="STRING" id="1868482.ENSTSYP00000028397"/>
<keyword evidence="10 22" id="KW-0732">Signal</keyword>
<keyword evidence="13" id="KW-0472">Membrane</keyword>
<feature type="signal peptide" evidence="22">
    <location>
        <begin position="1"/>
        <end position="36"/>
    </location>
</feature>
<evidence type="ECO:0000256" key="21">
    <source>
        <dbReference type="SAM" id="MobiDB-lite"/>
    </source>
</evidence>
<evidence type="ECO:0000256" key="1">
    <source>
        <dbReference type="ARBA" id="ARBA00004555"/>
    </source>
</evidence>
<dbReference type="RefSeq" id="XP_008047585.1">
    <property type="nucleotide sequence ID" value="XM_008049394.1"/>
</dbReference>
<keyword evidence="23" id="KW-1185">Reference proteome</keyword>
<dbReference type="Pfam" id="PF06060">
    <property type="entry name" value="Mesothelin"/>
    <property type="match status" value="1"/>
</dbReference>
<dbReference type="GO" id="GO:0009986">
    <property type="term" value="C:cell surface"/>
    <property type="evidence" value="ECO:0007669"/>
    <property type="project" value="TreeGrafter"/>
</dbReference>
<evidence type="ECO:0000256" key="16">
    <source>
        <dbReference type="ARBA" id="ARBA00023288"/>
    </source>
</evidence>
<evidence type="ECO:0000256" key="4">
    <source>
        <dbReference type="ARBA" id="ARBA00011016"/>
    </source>
</evidence>
<protein>
    <recommendedName>
        <fullName evidence="19">Mesothelin</fullName>
    </recommendedName>
    <alternativeName>
        <fullName evidence="20">Pre-pro-megakaryocyte-potentiating factor</fullName>
    </alternativeName>
</protein>
<keyword evidence="8" id="KW-0336">GPI-anchor</keyword>
<organism evidence="23 24">
    <name type="scientific">Carlito syrichta</name>
    <name type="common">Philippine tarsier</name>
    <name type="synonym">Tarsius syrichta</name>
    <dbReference type="NCBI Taxonomy" id="1868482"/>
    <lineage>
        <taxon>Eukaryota</taxon>
        <taxon>Metazoa</taxon>
        <taxon>Chordata</taxon>
        <taxon>Craniata</taxon>
        <taxon>Vertebrata</taxon>
        <taxon>Euteleostomi</taxon>
        <taxon>Mammalia</taxon>
        <taxon>Eutheria</taxon>
        <taxon>Euarchontoglires</taxon>
        <taxon>Primates</taxon>
        <taxon>Haplorrhini</taxon>
        <taxon>Tarsiiformes</taxon>
        <taxon>Tarsiidae</taxon>
        <taxon>Carlito</taxon>
    </lineage>
</organism>
<feature type="chain" id="PRO_5010531605" description="Mesothelin" evidence="22">
    <location>
        <begin position="37"/>
        <end position="618"/>
    </location>
</feature>
<keyword evidence="14" id="KW-1015">Disulfide bond</keyword>
<dbReference type="CTD" id="10232"/>
<keyword evidence="12" id="KW-0333">Golgi apparatus</keyword>
<evidence type="ECO:0000256" key="10">
    <source>
        <dbReference type="ARBA" id="ARBA00022729"/>
    </source>
</evidence>
<proteinExistence type="inferred from homology"/>
<evidence type="ECO:0000256" key="19">
    <source>
        <dbReference type="ARBA" id="ARBA00068881"/>
    </source>
</evidence>
<keyword evidence="5" id="KW-1003">Cell membrane</keyword>
<keyword evidence="6" id="KW-0964">Secreted</keyword>
<dbReference type="GO" id="GO:0005794">
    <property type="term" value="C:Golgi apparatus"/>
    <property type="evidence" value="ECO:0007669"/>
    <property type="project" value="UniProtKB-SubCell"/>
</dbReference>